<feature type="transmembrane region" description="Helical" evidence="1">
    <location>
        <begin position="116"/>
        <end position="133"/>
    </location>
</feature>
<feature type="transmembrane region" description="Helical" evidence="1">
    <location>
        <begin position="90"/>
        <end position="110"/>
    </location>
</feature>
<dbReference type="STRING" id="402881.Plav_1006"/>
<dbReference type="EMBL" id="CP000774">
    <property type="protein sequence ID" value="ABS62629.1"/>
    <property type="molecule type" value="Genomic_DNA"/>
</dbReference>
<dbReference type="KEGG" id="pla:Plav_1006"/>
<name>A7HRU6_PARL1</name>
<feature type="transmembrane region" description="Helical" evidence="1">
    <location>
        <begin position="61"/>
        <end position="78"/>
    </location>
</feature>
<feature type="transmembrane region" description="Helical" evidence="1">
    <location>
        <begin position="240"/>
        <end position="258"/>
    </location>
</feature>
<feature type="transmembrane region" description="Helical" evidence="1">
    <location>
        <begin position="368"/>
        <end position="387"/>
    </location>
</feature>
<reference evidence="2 3" key="1">
    <citation type="journal article" date="2011" name="Stand. Genomic Sci.">
        <title>Complete genome sequence of Parvibaculum lavamentivorans type strain (DS-1(T)).</title>
        <authorList>
            <person name="Schleheck D."/>
            <person name="Weiss M."/>
            <person name="Pitluck S."/>
            <person name="Bruce D."/>
            <person name="Land M.L."/>
            <person name="Han S."/>
            <person name="Saunders E."/>
            <person name="Tapia R."/>
            <person name="Detter C."/>
            <person name="Brettin T."/>
            <person name="Han J."/>
            <person name="Woyke T."/>
            <person name="Goodwin L."/>
            <person name="Pennacchio L."/>
            <person name="Nolan M."/>
            <person name="Cook A.M."/>
            <person name="Kjelleberg S."/>
            <person name="Thomas T."/>
        </authorList>
    </citation>
    <scope>NUCLEOTIDE SEQUENCE [LARGE SCALE GENOMIC DNA]</scope>
    <source>
        <strain evidence="3">DS-1 / DSM 13023 / NCIMB 13966</strain>
    </source>
</reference>
<dbReference type="Pfam" id="PF05940">
    <property type="entry name" value="NnrS"/>
    <property type="match status" value="1"/>
</dbReference>
<dbReference type="eggNOG" id="COG3213">
    <property type="taxonomic scope" value="Bacteria"/>
</dbReference>
<dbReference type="RefSeq" id="WP_012109885.1">
    <property type="nucleotide sequence ID" value="NC_009719.1"/>
</dbReference>
<proteinExistence type="predicted"/>
<keyword evidence="1" id="KW-0812">Transmembrane</keyword>
<keyword evidence="1" id="KW-0472">Membrane</keyword>
<gene>
    <name evidence="2" type="ordered locus">Plav_1006</name>
</gene>
<dbReference type="HOGENOM" id="CLU_041785_2_0_5"/>
<dbReference type="AlphaFoldDB" id="A7HRU6"/>
<feature type="transmembrane region" description="Helical" evidence="1">
    <location>
        <begin position="21"/>
        <end position="41"/>
    </location>
</feature>
<dbReference type="OrthoDB" id="9770040at2"/>
<evidence type="ECO:0000313" key="2">
    <source>
        <dbReference type="EMBL" id="ABS62629.1"/>
    </source>
</evidence>
<keyword evidence="3" id="KW-1185">Reference proteome</keyword>
<evidence type="ECO:0000256" key="1">
    <source>
        <dbReference type="SAM" id="Phobius"/>
    </source>
</evidence>
<accession>A7HRU6</accession>
<feature type="transmembrane region" description="Helical" evidence="1">
    <location>
        <begin position="297"/>
        <end position="317"/>
    </location>
</feature>
<dbReference type="InterPro" id="IPR010266">
    <property type="entry name" value="NnrS"/>
</dbReference>
<feature type="transmembrane region" description="Helical" evidence="1">
    <location>
        <begin position="337"/>
        <end position="356"/>
    </location>
</feature>
<feature type="transmembrane region" description="Helical" evidence="1">
    <location>
        <begin position="215"/>
        <end position="234"/>
    </location>
</feature>
<feature type="transmembrane region" description="Helical" evidence="1">
    <location>
        <begin position="270"/>
        <end position="291"/>
    </location>
</feature>
<organism evidence="2 3">
    <name type="scientific">Parvibaculum lavamentivorans (strain DS-1 / DSM 13023 / NCIMB 13966)</name>
    <dbReference type="NCBI Taxonomy" id="402881"/>
    <lineage>
        <taxon>Bacteria</taxon>
        <taxon>Pseudomonadati</taxon>
        <taxon>Pseudomonadota</taxon>
        <taxon>Alphaproteobacteria</taxon>
        <taxon>Hyphomicrobiales</taxon>
        <taxon>Parvibaculaceae</taxon>
        <taxon>Parvibaculum</taxon>
    </lineage>
</organism>
<protein>
    <submittedName>
        <fullName evidence="2">NnrS family protein</fullName>
    </submittedName>
</protein>
<feature type="transmembrane region" description="Helical" evidence="1">
    <location>
        <begin position="178"/>
        <end position="203"/>
    </location>
</feature>
<dbReference type="Proteomes" id="UP000006377">
    <property type="component" value="Chromosome"/>
</dbReference>
<keyword evidence="1" id="KW-1133">Transmembrane helix</keyword>
<feature type="transmembrane region" description="Helical" evidence="1">
    <location>
        <begin position="145"/>
        <end position="166"/>
    </location>
</feature>
<sequence>MPVPRYASADAWPLLSAGFRPFFLAAGLWAAFAMVLWILMLRGTVDLPTAFSPVVWHFHELLFGFVTAAIAGFLLTAIPNWTGRLPLQGWPLGGLVLLWIAGRAAIAFSAVLGPGLAAAVDLSFLIVFAAVVAREILAGRNWRNLPVLAALAVLIAANAMIHAGAFGHYEWEDAGKRLAIAVVVMLITLIGGRIIPSFTANWLRRRKADEMPAPFDRFDLAAMLIGLAALLIWVASGLNAVSGAGLLIASGAHALRLARWRGAATREEPLLWILHIGYAWLPLGLALLGLAAWRPELATIAIHALTVGAMGTMILAVMTRASLGHSKRELTAGRGTLICYLLVLVAALARLAAPFADGSYAAALDLAGGAWIAAFLLFAALYLPLYIRR</sequence>
<evidence type="ECO:0000313" key="3">
    <source>
        <dbReference type="Proteomes" id="UP000006377"/>
    </source>
</evidence>